<dbReference type="Gene3D" id="1.20.1280.290">
    <property type="match status" value="1"/>
</dbReference>
<keyword evidence="3 5" id="KW-1133">Transmembrane helix</keyword>
<dbReference type="InterPro" id="IPR047662">
    <property type="entry name" value="SemiSWEET"/>
</dbReference>
<feature type="transmembrane region" description="Helical" evidence="5">
    <location>
        <begin position="59"/>
        <end position="76"/>
    </location>
</feature>
<evidence type="ECO:0000256" key="1">
    <source>
        <dbReference type="ARBA" id="ARBA00004141"/>
    </source>
</evidence>
<keyword evidence="7" id="KW-1185">Reference proteome</keyword>
<dbReference type="OrthoDB" id="122062at2"/>
<keyword evidence="4 5" id="KW-0472">Membrane</keyword>
<protein>
    <submittedName>
        <fullName evidence="6">MtN3 and saliva related transmembrane protein</fullName>
    </submittedName>
</protein>
<feature type="transmembrane region" description="Helical" evidence="5">
    <location>
        <begin position="6"/>
        <end position="24"/>
    </location>
</feature>
<dbReference type="GO" id="GO:0051119">
    <property type="term" value="F:sugar transmembrane transporter activity"/>
    <property type="evidence" value="ECO:0007669"/>
    <property type="project" value="InterPro"/>
</dbReference>
<accession>A0A4R2ENL5</accession>
<keyword evidence="2 5" id="KW-0812">Transmembrane</keyword>
<proteinExistence type="predicted"/>
<comment type="subcellular location">
    <subcellularLocation>
        <location evidence="1">Membrane</location>
        <topology evidence="1">Multi-pass membrane protein</topology>
    </subcellularLocation>
</comment>
<organism evidence="6 7">
    <name type="scientific">Acetobacteroides hydrogenigenes</name>
    <dbReference type="NCBI Taxonomy" id="979970"/>
    <lineage>
        <taxon>Bacteria</taxon>
        <taxon>Pseudomonadati</taxon>
        <taxon>Bacteroidota</taxon>
        <taxon>Bacteroidia</taxon>
        <taxon>Bacteroidales</taxon>
        <taxon>Rikenellaceae</taxon>
        <taxon>Acetobacteroides</taxon>
    </lineage>
</organism>
<feature type="transmembrane region" description="Helical" evidence="5">
    <location>
        <begin position="36"/>
        <end position="53"/>
    </location>
</feature>
<gene>
    <name evidence="6" type="ORF">CLV25_103242</name>
</gene>
<comment type="caution">
    <text evidence="6">The sequence shown here is derived from an EMBL/GenBank/DDBJ whole genome shotgun (WGS) entry which is preliminary data.</text>
</comment>
<evidence type="ECO:0000256" key="4">
    <source>
        <dbReference type="ARBA" id="ARBA00023136"/>
    </source>
</evidence>
<dbReference type="Proteomes" id="UP000294830">
    <property type="component" value="Unassembled WGS sequence"/>
</dbReference>
<dbReference type="Pfam" id="PF04193">
    <property type="entry name" value="PQ-loop"/>
    <property type="match status" value="1"/>
</dbReference>
<evidence type="ECO:0000256" key="2">
    <source>
        <dbReference type="ARBA" id="ARBA00022692"/>
    </source>
</evidence>
<dbReference type="NCBIfam" id="NF037968">
    <property type="entry name" value="SemiSWEET_2"/>
    <property type="match status" value="1"/>
</dbReference>
<dbReference type="GO" id="GO:0016020">
    <property type="term" value="C:membrane"/>
    <property type="evidence" value="ECO:0007669"/>
    <property type="project" value="UniProtKB-SubCell"/>
</dbReference>
<reference evidence="6 7" key="1">
    <citation type="submission" date="2019-03" db="EMBL/GenBank/DDBJ databases">
        <title>Genomic Encyclopedia of Archaeal and Bacterial Type Strains, Phase II (KMG-II): from individual species to whole genera.</title>
        <authorList>
            <person name="Goeker M."/>
        </authorList>
    </citation>
    <scope>NUCLEOTIDE SEQUENCE [LARGE SCALE GENOMIC DNA]</scope>
    <source>
        <strain evidence="6 7">RL-C</strain>
    </source>
</reference>
<sequence>MEYIGYLAAFCTTFAFFPQAIMAIRTKDVKSISLTMYSILCFGISMWLVYGILKADWPLILANLITLLPSLTILYLKVASVVKKK</sequence>
<evidence type="ECO:0000256" key="5">
    <source>
        <dbReference type="SAM" id="Phobius"/>
    </source>
</evidence>
<name>A0A4R2ENL5_9BACT</name>
<dbReference type="AlphaFoldDB" id="A0A4R2ENL5"/>
<evidence type="ECO:0000313" key="6">
    <source>
        <dbReference type="EMBL" id="TCN70718.1"/>
    </source>
</evidence>
<evidence type="ECO:0000256" key="3">
    <source>
        <dbReference type="ARBA" id="ARBA00022989"/>
    </source>
</evidence>
<evidence type="ECO:0000313" key="7">
    <source>
        <dbReference type="Proteomes" id="UP000294830"/>
    </source>
</evidence>
<dbReference type="InterPro" id="IPR006603">
    <property type="entry name" value="PQ-loop_rpt"/>
</dbReference>
<dbReference type="EMBL" id="SLWB01000003">
    <property type="protein sequence ID" value="TCN70718.1"/>
    <property type="molecule type" value="Genomic_DNA"/>
</dbReference>
<dbReference type="RefSeq" id="WP_131838574.1">
    <property type="nucleotide sequence ID" value="NZ_SLWB01000003.1"/>
</dbReference>